<evidence type="ECO:0008006" key="4">
    <source>
        <dbReference type="Google" id="ProtNLM"/>
    </source>
</evidence>
<organism evidence="2 3">
    <name type="scientific">Tistrella bauzanensis</name>
    <dbReference type="NCBI Taxonomy" id="657419"/>
    <lineage>
        <taxon>Bacteria</taxon>
        <taxon>Pseudomonadati</taxon>
        <taxon>Pseudomonadota</taxon>
        <taxon>Alphaproteobacteria</taxon>
        <taxon>Geminicoccales</taxon>
        <taxon>Geminicoccaceae</taxon>
        <taxon>Tistrella</taxon>
    </lineage>
</organism>
<evidence type="ECO:0000256" key="1">
    <source>
        <dbReference type="SAM" id="SignalP"/>
    </source>
</evidence>
<name>A0ABQ1IU76_9PROT</name>
<proteinExistence type="predicted"/>
<feature type="signal peptide" evidence="1">
    <location>
        <begin position="1"/>
        <end position="26"/>
    </location>
</feature>
<feature type="chain" id="PRO_5045516129" description="DUF4189 domain-containing protein" evidence="1">
    <location>
        <begin position="27"/>
        <end position="205"/>
    </location>
</feature>
<sequence length="205" mass="21971">MTQIRKIPVLVTVAMLLVSAGGVASAQSFDAQALPGLSPGSRDAVAKDAADAPAGLYTLAISPTGRWEASAAKNRSTEERIANVLQRCEHREQAPCILAVVDGRATGETSPRASGLTYPDAFELAAVPFIREGVRSAIDDKFMRRPDHRALAINRHGTWGSSYNRSSADDAAKGAIENCAKNGRDCFLYAIDDKVVFTRETVIRP</sequence>
<reference evidence="3" key="1">
    <citation type="journal article" date="2019" name="Int. J. Syst. Evol. Microbiol.">
        <title>The Global Catalogue of Microorganisms (GCM) 10K type strain sequencing project: providing services to taxonomists for standard genome sequencing and annotation.</title>
        <authorList>
            <consortium name="The Broad Institute Genomics Platform"/>
            <consortium name="The Broad Institute Genome Sequencing Center for Infectious Disease"/>
            <person name="Wu L."/>
            <person name="Ma J."/>
        </authorList>
    </citation>
    <scope>NUCLEOTIDE SEQUENCE [LARGE SCALE GENOMIC DNA]</scope>
    <source>
        <strain evidence="3">CGMCC 1.10188</strain>
    </source>
</reference>
<gene>
    <name evidence="2" type="ORF">GCM10011505_35460</name>
</gene>
<dbReference type="RefSeq" id="WP_188580282.1">
    <property type="nucleotide sequence ID" value="NZ_BMDZ01000047.1"/>
</dbReference>
<evidence type="ECO:0000313" key="2">
    <source>
        <dbReference type="EMBL" id="GGB51289.1"/>
    </source>
</evidence>
<accession>A0ABQ1IU76</accession>
<evidence type="ECO:0000313" key="3">
    <source>
        <dbReference type="Proteomes" id="UP000603352"/>
    </source>
</evidence>
<protein>
    <recommendedName>
        <fullName evidence="4">DUF4189 domain-containing protein</fullName>
    </recommendedName>
</protein>
<keyword evidence="3" id="KW-1185">Reference proteome</keyword>
<keyword evidence="1" id="KW-0732">Signal</keyword>
<dbReference type="EMBL" id="BMDZ01000047">
    <property type="protein sequence ID" value="GGB51289.1"/>
    <property type="molecule type" value="Genomic_DNA"/>
</dbReference>
<dbReference type="Proteomes" id="UP000603352">
    <property type="component" value="Unassembled WGS sequence"/>
</dbReference>
<comment type="caution">
    <text evidence="2">The sequence shown here is derived from an EMBL/GenBank/DDBJ whole genome shotgun (WGS) entry which is preliminary data.</text>
</comment>